<dbReference type="RefSeq" id="WP_310361693.1">
    <property type="nucleotide sequence ID" value="NZ_JAVDYB010000001.1"/>
</dbReference>
<protein>
    <submittedName>
        <fullName evidence="1">Glutamine amidotransferase</fullName>
    </submittedName>
</protein>
<dbReference type="Proteomes" id="UP001183643">
    <property type="component" value="Unassembled WGS sequence"/>
</dbReference>
<dbReference type="InterPro" id="IPR011697">
    <property type="entry name" value="Peptidase_C26"/>
</dbReference>
<proteinExistence type="predicted"/>
<evidence type="ECO:0000313" key="1">
    <source>
        <dbReference type="EMBL" id="MDR7273379.1"/>
    </source>
</evidence>
<dbReference type="Pfam" id="PF07722">
    <property type="entry name" value="Peptidase_C26"/>
    <property type="match status" value="1"/>
</dbReference>
<dbReference type="InterPro" id="IPR044668">
    <property type="entry name" value="PuuD-like"/>
</dbReference>
<dbReference type="Gene3D" id="3.40.50.880">
    <property type="match status" value="1"/>
</dbReference>
<comment type="caution">
    <text evidence="1">The sequence shown here is derived from an EMBL/GenBank/DDBJ whole genome shotgun (WGS) entry which is preliminary data.</text>
</comment>
<dbReference type="EMBL" id="JAVDYB010000001">
    <property type="protein sequence ID" value="MDR7273379.1"/>
    <property type="molecule type" value="Genomic_DNA"/>
</dbReference>
<dbReference type="PROSITE" id="PS51273">
    <property type="entry name" value="GATASE_TYPE_1"/>
    <property type="match status" value="1"/>
</dbReference>
<reference evidence="1" key="1">
    <citation type="submission" date="2023-07" db="EMBL/GenBank/DDBJ databases">
        <title>Sequencing the genomes of 1000 actinobacteria strains.</title>
        <authorList>
            <person name="Klenk H.-P."/>
        </authorList>
    </citation>
    <scope>NUCLEOTIDE SEQUENCE</scope>
    <source>
        <strain evidence="1">DSM 44707</strain>
    </source>
</reference>
<dbReference type="SUPFAM" id="SSF52317">
    <property type="entry name" value="Class I glutamine amidotransferase-like"/>
    <property type="match status" value="1"/>
</dbReference>
<dbReference type="PANTHER" id="PTHR43235">
    <property type="entry name" value="GLUTAMINE AMIDOTRANSFERASE PB2B2.05-RELATED"/>
    <property type="match status" value="1"/>
</dbReference>
<dbReference type="AlphaFoldDB" id="A0AAE3YGR4"/>
<dbReference type="GO" id="GO:0005829">
    <property type="term" value="C:cytosol"/>
    <property type="evidence" value="ECO:0007669"/>
    <property type="project" value="TreeGrafter"/>
</dbReference>
<dbReference type="GO" id="GO:0033969">
    <property type="term" value="F:gamma-glutamyl-gamma-aminobutyrate hydrolase activity"/>
    <property type="evidence" value="ECO:0007669"/>
    <property type="project" value="TreeGrafter"/>
</dbReference>
<name>A0AAE3YGR4_9ACTN</name>
<dbReference type="PANTHER" id="PTHR43235:SF1">
    <property type="entry name" value="GLUTAMINE AMIDOTRANSFERASE PB2B2.05-RELATED"/>
    <property type="match status" value="1"/>
</dbReference>
<keyword evidence="1" id="KW-0315">Glutamine amidotransferase</keyword>
<gene>
    <name evidence="1" type="ORF">J2S41_000157</name>
</gene>
<dbReference type="InterPro" id="IPR029062">
    <property type="entry name" value="Class_I_gatase-like"/>
</dbReference>
<accession>A0AAE3YGR4</accession>
<organism evidence="1 2">
    <name type="scientific">Catenuloplanes atrovinosus</name>
    <dbReference type="NCBI Taxonomy" id="137266"/>
    <lineage>
        <taxon>Bacteria</taxon>
        <taxon>Bacillati</taxon>
        <taxon>Actinomycetota</taxon>
        <taxon>Actinomycetes</taxon>
        <taxon>Micromonosporales</taxon>
        <taxon>Micromonosporaceae</taxon>
        <taxon>Catenuloplanes</taxon>
    </lineage>
</organism>
<keyword evidence="2" id="KW-1185">Reference proteome</keyword>
<sequence>MTRPLIGLTTYAQDTRFGTVDVPAAVLPLTYVRAVHATGGRAVLITTDDPGEDVLAGLDGIVFTGGSDVGPAYYGAEPHPLTVSVPERDEAEMLLMRAALANPHLPVLGVCRGMQLLTVASGGRLHQHVPDVVGHTGHMPGDDEDGYHGVRLAPGSRAHAILGPEAPVNSYHHQAVQDPGRLVASGWADDGLIEAVEDPDAGFVLGVQWHPERTDDLRPFAALVEAARGRAVVTRARMAA</sequence>
<dbReference type="CDD" id="cd01745">
    <property type="entry name" value="GATase1_2"/>
    <property type="match status" value="1"/>
</dbReference>
<evidence type="ECO:0000313" key="2">
    <source>
        <dbReference type="Proteomes" id="UP001183643"/>
    </source>
</evidence>
<dbReference type="GO" id="GO:0006598">
    <property type="term" value="P:polyamine catabolic process"/>
    <property type="evidence" value="ECO:0007669"/>
    <property type="project" value="TreeGrafter"/>
</dbReference>